<feature type="compositionally biased region" description="Low complexity" evidence="2">
    <location>
        <begin position="278"/>
        <end position="289"/>
    </location>
</feature>
<dbReference type="EMBL" id="AP018907">
    <property type="protein sequence ID" value="BBF94696.1"/>
    <property type="molecule type" value="Genomic_DNA"/>
</dbReference>
<evidence type="ECO:0000313" key="5">
    <source>
        <dbReference type="Proteomes" id="UP000266934"/>
    </source>
</evidence>
<gene>
    <name evidence="4" type="ORF">BLTE_33810</name>
</gene>
<dbReference type="GO" id="GO:0033014">
    <property type="term" value="P:tetrapyrrole biosynthetic process"/>
    <property type="evidence" value="ECO:0007669"/>
    <property type="project" value="InterPro"/>
</dbReference>
<dbReference type="OrthoDB" id="7163809at2"/>
<evidence type="ECO:0000259" key="3">
    <source>
        <dbReference type="Pfam" id="PF02602"/>
    </source>
</evidence>
<dbReference type="Pfam" id="PF02602">
    <property type="entry name" value="HEM4"/>
    <property type="match status" value="1"/>
</dbReference>
<keyword evidence="1" id="KW-0175">Coiled coil</keyword>
<feature type="coiled-coil region" evidence="1">
    <location>
        <begin position="490"/>
        <end position="527"/>
    </location>
</feature>
<feature type="compositionally biased region" description="Pro residues" evidence="2">
    <location>
        <begin position="462"/>
        <end position="478"/>
    </location>
</feature>
<evidence type="ECO:0000256" key="2">
    <source>
        <dbReference type="SAM" id="MobiDB-lite"/>
    </source>
</evidence>
<accession>A0A348G563</accession>
<feature type="region of interest" description="Disordered" evidence="2">
    <location>
        <begin position="248"/>
        <end position="304"/>
    </location>
</feature>
<feature type="compositionally biased region" description="Basic and acidic residues" evidence="2">
    <location>
        <begin position="370"/>
        <end position="391"/>
    </location>
</feature>
<reference evidence="4 5" key="1">
    <citation type="submission" date="2018-08" db="EMBL/GenBank/DDBJ databases">
        <title>Complete genome sequencing of Blastochloris tepida GI.</title>
        <authorList>
            <person name="Tsukatani Y."/>
            <person name="Mori H."/>
        </authorList>
    </citation>
    <scope>NUCLEOTIDE SEQUENCE [LARGE SCALE GENOMIC DNA]</scope>
    <source>
        <strain evidence="4 5">GI</strain>
    </source>
</reference>
<dbReference type="RefSeq" id="WP_160140653.1">
    <property type="nucleotide sequence ID" value="NZ_AP018907.1"/>
</dbReference>
<feature type="compositionally biased region" description="Low complexity" evidence="2">
    <location>
        <begin position="317"/>
        <end position="329"/>
    </location>
</feature>
<name>A0A348G563_9HYPH</name>
<dbReference type="KEGG" id="blag:BLTE_33810"/>
<proteinExistence type="predicted"/>
<sequence>MRLLVTRPEPGASRTRAALMARGHEALLDPLMTIVPVAATPPANRFDAVALTSVNGARAAAELVWVFYSGLPVFTVGRRTREVALAAGFTDVTSAEGDVADLADVLAKCLIPGERVLWVAGEDRAGDLKAALEPRGIAVETVVAYRAEPAEHLAEPTLAALSAGRIDGILHYSRRSCETLLAAGIRDGVYDAVVGLQHYALSPRVAEPLVASGAVVRIAATPDEGSLLDLLPFGRQAGDACDVTRGRTAMASQATDDVPNRPGQTPTEPAPRIDTETSETTAKETSALERIPSSADDTRKAAAGPAEIEVAAIENAETSAAPAGEAPAAEEAKAPETSEETKAQEAPAHEAPAQEGSTQETQETTAQDTRAQETKAQETEEPESKTPEAREPVSAPPPSRGRGGAIVGGTFAGLLAGAVAAGALTYTGILPPLGADPGPLLEAQARLQVAETRLSALESRPEPAPVPAPAPAPAAPAEPDPAIIAKLDQIDVLANRLTELERAAQALSRLDARIAALETQAREAEAAPAAGSSGGGSAGEDARVGALQTQVKGLEAKIDSAAHGAEEAIRLATTAGEAAQRAAAAATPLPDQLTAIDRKLAELSSLPGRVVALDQRLQLAAAPSRMIAWPVALGALRTALDEGRPFRSEYDAAMTLAGPGYERLKALEGIANSGVPTLREVQGRFDDLVSQLLSNVPRDEPADDISAVLNKLARSAEGLVRFRPTPGMEGDTPAALVGRVQSQLSRGDLAGAIATVGQLPPDLVKIATPWLQIAKTRLDADRLLAELTDQALAALARTGG</sequence>
<dbReference type="Proteomes" id="UP000266934">
    <property type="component" value="Chromosome"/>
</dbReference>
<keyword evidence="5" id="KW-1185">Reference proteome</keyword>
<feature type="region of interest" description="Disordered" evidence="2">
    <location>
        <begin position="317"/>
        <end position="404"/>
    </location>
</feature>
<dbReference type="AlphaFoldDB" id="A0A348G563"/>
<feature type="compositionally biased region" description="Basic and acidic residues" evidence="2">
    <location>
        <begin position="330"/>
        <end position="343"/>
    </location>
</feature>
<evidence type="ECO:0000313" key="4">
    <source>
        <dbReference type="EMBL" id="BBF94696.1"/>
    </source>
</evidence>
<dbReference type="CDD" id="cd06578">
    <property type="entry name" value="HemD"/>
    <property type="match status" value="1"/>
</dbReference>
<protein>
    <recommendedName>
        <fullName evidence="3">Tetrapyrrole biosynthesis uroporphyrinogen III synthase domain-containing protein</fullName>
    </recommendedName>
</protein>
<dbReference type="Gene3D" id="3.40.50.10090">
    <property type="match status" value="2"/>
</dbReference>
<dbReference type="SUPFAM" id="SSF69618">
    <property type="entry name" value="HemD-like"/>
    <property type="match status" value="1"/>
</dbReference>
<organism evidence="4 5">
    <name type="scientific">Blastochloris tepida</name>
    <dbReference type="NCBI Taxonomy" id="2233851"/>
    <lineage>
        <taxon>Bacteria</taxon>
        <taxon>Pseudomonadati</taxon>
        <taxon>Pseudomonadota</taxon>
        <taxon>Alphaproteobacteria</taxon>
        <taxon>Hyphomicrobiales</taxon>
        <taxon>Blastochloridaceae</taxon>
        <taxon>Blastochloris</taxon>
    </lineage>
</organism>
<feature type="domain" description="Tetrapyrrole biosynthesis uroporphyrinogen III synthase" evidence="3">
    <location>
        <begin position="14"/>
        <end position="228"/>
    </location>
</feature>
<dbReference type="InterPro" id="IPR036108">
    <property type="entry name" value="4pyrrol_syn_uPrphyn_synt_sf"/>
</dbReference>
<feature type="region of interest" description="Disordered" evidence="2">
    <location>
        <begin position="456"/>
        <end position="478"/>
    </location>
</feature>
<feature type="compositionally biased region" description="Low complexity" evidence="2">
    <location>
        <begin position="344"/>
        <end position="369"/>
    </location>
</feature>
<dbReference type="InterPro" id="IPR003754">
    <property type="entry name" value="4pyrrol_synth_uPrphyn_synth"/>
</dbReference>
<dbReference type="GO" id="GO:0004852">
    <property type="term" value="F:uroporphyrinogen-III synthase activity"/>
    <property type="evidence" value="ECO:0007669"/>
    <property type="project" value="InterPro"/>
</dbReference>
<evidence type="ECO:0000256" key="1">
    <source>
        <dbReference type="SAM" id="Coils"/>
    </source>
</evidence>